<feature type="region of interest" description="Disordered" evidence="1">
    <location>
        <begin position="53"/>
        <end position="79"/>
    </location>
</feature>
<evidence type="ECO:0000313" key="4">
    <source>
        <dbReference type="Proteomes" id="UP000053647"/>
    </source>
</evidence>
<name>A0A0C9TZI7_PAXIN</name>
<keyword evidence="4" id="KW-1185">Reference proteome</keyword>
<dbReference type="HOGENOM" id="CLU_1587022_0_0_1"/>
<reference evidence="3 4" key="1">
    <citation type="submission" date="2014-06" db="EMBL/GenBank/DDBJ databases">
        <authorList>
            <consortium name="DOE Joint Genome Institute"/>
            <person name="Kuo A."/>
            <person name="Kohler A."/>
            <person name="Nagy L.G."/>
            <person name="Floudas D."/>
            <person name="Copeland A."/>
            <person name="Barry K.W."/>
            <person name="Cichocki N."/>
            <person name="Veneault-Fourrey C."/>
            <person name="LaButti K."/>
            <person name="Lindquist E.A."/>
            <person name="Lipzen A."/>
            <person name="Lundell T."/>
            <person name="Morin E."/>
            <person name="Murat C."/>
            <person name="Sun H."/>
            <person name="Tunlid A."/>
            <person name="Henrissat B."/>
            <person name="Grigoriev I.V."/>
            <person name="Hibbett D.S."/>
            <person name="Martin F."/>
            <person name="Nordberg H.P."/>
            <person name="Cantor M.N."/>
            <person name="Hua S.X."/>
        </authorList>
    </citation>
    <scope>NUCLEOTIDE SEQUENCE [LARGE SCALE GENOMIC DNA]</scope>
    <source>
        <strain evidence="3 4">ATCC 200175</strain>
    </source>
</reference>
<proteinExistence type="predicted"/>
<keyword evidence="2" id="KW-1133">Transmembrane helix</keyword>
<keyword evidence="2" id="KW-0812">Transmembrane</keyword>
<dbReference type="AlphaFoldDB" id="A0A0C9TZI7"/>
<dbReference type="EMBL" id="KN819357">
    <property type="protein sequence ID" value="KIJ12982.1"/>
    <property type="molecule type" value="Genomic_DNA"/>
</dbReference>
<reference evidence="4" key="2">
    <citation type="submission" date="2015-01" db="EMBL/GenBank/DDBJ databases">
        <title>Evolutionary Origins and Diversification of the Mycorrhizal Mutualists.</title>
        <authorList>
            <consortium name="DOE Joint Genome Institute"/>
            <consortium name="Mycorrhizal Genomics Consortium"/>
            <person name="Kohler A."/>
            <person name="Kuo A."/>
            <person name="Nagy L.G."/>
            <person name="Floudas D."/>
            <person name="Copeland A."/>
            <person name="Barry K.W."/>
            <person name="Cichocki N."/>
            <person name="Veneault-Fourrey C."/>
            <person name="LaButti K."/>
            <person name="Lindquist E.A."/>
            <person name="Lipzen A."/>
            <person name="Lundell T."/>
            <person name="Morin E."/>
            <person name="Murat C."/>
            <person name="Riley R."/>
            <person name="Ohm R."/>
            <person name="Sun H."/>
            <person name="Tunlid A."/>
            <person name="Henrissat B."/>
            <person name="Grigoriev I.V."/>
            <person name="Hibbett D.S."/>
            <person name="Martin F."/>
        </authorList>
    </citation>
    <scope>NUCLEOTIDE SEQUENCE [LARGE SCALE GENOMIC DNA]</scope>
    <source>
        <strain evidence="4">ATCC 200175</strain>
    </source>
</reference>
<accession>A0A0C9TZI7</accession>
<evidence type="ECO:0000256" key="2">
    <source>
        <dbReference type="SAM" id="Phobius"/>
    </source>
</evidence>
<feature type="compositionally biased region" description="Basic and acidic residues" evidence="1">
    <location>
        <begin position="148"/>
        <end position="157"/>
    </location>
</feature>
<feature type="region of interest" description="Disordered" evidence="1">
    <location>
        <begin position="116"/>
        <end position="168"/>
    </location>
</feature>
<organism evidence="3 4">
    <name type="scientific">Paxillus involutus ATCC 200175</name>
    <dbReference type="NCBI Taxonomy" id="664439"/>
    <lineage>
        <taxon>Eukaryota</taxon>
        <taxon>Fungi</taxon>
        <taxon>Dikarya</taxon>
        <taxon>Basidiomycota</taxon>
        <taxon>Agaricomycotina</taxon>
        <taxon>Agaricomycetes</taxon>
        <taxon>Agaricomycetidae</taxon>
        <taxon>Boletales</taxon>
        <taxon>Paxilineae</taxon>
        <taxon>Paxillaceae</taxon>
        <taxon>Paxillus</taxon>
    </lineage>
</organism>
<dbReference type="Proteomes" id="UP000053647">
    <property type="component" value="Unassembled WGS sequence"/>
</dbReference>
<protein>
    <submittedName>
        <fullName evidence="3">Unplaced genomic scaffold PAXINscaffold_35, whole genome shotgun sequence</fullName>
    </submittedName>
</protein>
<gene>
    <name evidence="3" type="ORF">PAXINDRAFT_14197</name>
</gene>
<feature type="transmembrane region" description="Helical" evidence="2">
    <location>
        <begin position="6"/>
        <end position="39"/>
    </location>
</feature>
<sequence>MSYFTFYIPFGFITLTVTIPVGAKTVIGITVGIFVLSLFMEIARSIQSRPQSRTHTMTTYSRGVPLSTPPPSIPTTPLPLRPLSMNMLATSDNPYPSMLDTASEGTTRPQPIQVAAQTSPRLSDPIPPQPDLQETIPQSDPHPPGCRSRNEWKRHSMESPPAYESTQQ</sequence>
<evidence type="ECO:0000256" key="1">
    <source>
        <dbReference type="SAM" id="MobiDB-lite"/>
    </source>
</evidence>
<evidence type="ECO:0000313" key="3">
    <source>
        <dbReference type="EMBL" id="KIJ12982.1"/>
    </source>
</evidence>
<feature type="region of interest" description="Disordered" evidence="1">
    <location>
        <begin position="89"/>
        <end position="108"/>
    </location>
</feature>
<feature type="compositionally biased region" description="Pro residues" evidence="1">
    <location>
        <begin position="67"/>
        <end position="79"/>
    </location>
</feature>
<keyword evidence="2" id="KW-0472">Membrane</keyword>